<evidence type="ECO:0000313" key="11">
    <source>
        <dbReference type="EMBL" id="CAK9107032.1"/>
    </source>
</evidence>
<evidence type="ECO:0000256" key="2">
    <source>
        <dbReference type="ARBA" id="ARBA00009848"/>
    </source>
</evidence>
<feature type="transmembrane region" description="Helical" evidence="10">
    <location>
        <begin position="26"/>
        <end position="46"/>
    </location>
</feature>
<evidence type="ECO:0000256" key="10">
    <source>
        <dbReference type="SAM" id="Phobius"/>
    </source>
</evidence>
<keyword evidence="4 10" id="KW-0812">Transmembrane</keyword>
<dbReference type="Proteomes" id="UP001642484">
    <property type="component" value="Unassembled WGS sequence"/>
</dbReference>
<comment type="similarity">
    <text evidence="2">Belongs to the P2X receptor family.</text>
</comment>
<name>A0ABP0S3U6_9DINO</name>
<dbReference type="InterPro" id="IPR059116">
    <property type="entry name" value="P2X_receptor"/>
</dbReference>
<evidence type="ECO:0000256" key="4">
    <source>
        <dbReference type="ARBA" id="ARBA00022692"/>
    </source>
</evidence>
<reference evidence="11 12" key="1">
    <citation type="submission" date="2024-02" db="EMBL/GenBank/DDBJ databases">
        <authorList>
            <person name="Chen Y."/>
            <person name="Shah S."/>
            <person name="Dougan E. K."/>
            <person name="Thang M."/>
            <person name="Chan C."/>
        </authorList>
    </citation>
    <scope>NUCLEOTIDE SEQUENCE [LARGE SCALE GENOMIC DNA]</scope>
</reference>
<keyword evidence="3" id="KW-0813">Transport</keyword>
<dbReference type="EMBL" id="CAXAMN010026917">
    <property type="protein sequence ID" value="CAK9107032.1"/>
    <property type="molecule type" value="Genomic_DNA"/>
</dbReference>
<sequence>MAGTEMQRVVDEDDDIPRRSDANLGYLYWGIVTIVVLYIQIVVFHIEGRHTFQDFRAAALVRGKDDWVTENDGKAFDAPDLRYPIIEPSGAFLMTRRVTVKDQKMGTCIDWDSPERCPCGEHATCGPENFCEVKGWCPSLGDGNMEHPPQGAEVEEILGLEDAVLMIVAGIGFPSIGQTFHVAGSSPEDSSTLHKHITVPQLLELADPPVKLEDVAQTGCIIAVNFFWSCDLSWRSDCEPQLSVKRLDAGTGFVQKRAKKKTTNGVETREAVYMYGLRLIVDSSGIGRQISLVPIVI</sequence>
<accession>A0ABP0S3U6</accession>
<evidence type="ECO:0000256" key="5">
    <source>
        <dbReference type="ARBA" id="ARBA00022989"/>
    </source>
</evidence>
<evidence type="ECO:0000256" key="3">
    <source>
        <dbReference type="ARBA" id="ARBA00022448"/>
    </source>
</evidence>
<dbReference type="PANTHER" id="PTHR10125:SF31">
    <property type="entry name" value="P2X RECEPTOR E"/>
    <property type="match status" value="1"/>
</dbReference>
<evidence type="ECO:0000256" key="7">
    <source>
        <dbReference type="ARBA" id="ARBA00023136"/>
    </source>
</evidence>
<protein>
    <submittedName>
        <fullName evidence="11">Uncharacterized protein</fullName>
    </submittedName>
</protein>
<evidence type="ECO:0000313" key="12">
    <source>
        <dbReference type="Proteomes" id="UP001642484"/>
    </source>
</evidence>
<evidence type="ECO:0000256" key="8">
    <source>
        <dbReference type="ARBA" id="ARBA00023286"/>
    </source>
</evidence>
<dbReference type="Pfam" id="PF00864">
    <property type="entry name" value="P2X_receptor"/>
    <property type="match status" value="1"/>
</dbReference>
<keyword evidence="8" id="KW-1071">Ligand-gated ion channel</keyword>
<evidence type="ECO:0000256" key="1">
    <source>
        <dbReference type="ARBA" id="ARBA00004308"/>
    </source>
</evidence>
<keyword evidence="6" id="KW-0406">Ion transport</keyword>
<dbReference type="Gene3D" id="2.60.490.10">
    <property type="entry name" value="atp-gated p2x4 ion channel domain"/>
    <property type="match status" value="1"/>
</dbReference>
<dbReference type="InterPro" id="IPR027309">
    <property type="entry name" value="P2X_extracellular_dom_sf"/>
</dbReference>
<keyword evidence="5 10" id="KW-1133">Transmembrane helix</keyword>
<comment type="subcellular location">
    <subcellularLocation>
        <location evidence="1">Endomembrane system</location>
    </subcellularLocation>
</comment>
<evidence type="ECO:0000256" key="9">
    <source>
        <dbReference type="ARBA" id="ARBA00023303"/>
    </source>
</evidence>
<keyword evidence="7 10" id="KW-0472">Membrane</keyword>
<evidence type="ECO:0000256" key="6">
    <source>
        <dbReference type="ARBA" id="ARBA00023065"/>
    </source>
</evidence>
<keyword evidence="9" id="KW-0407">Ion channel</keyword>
<proteinExistence type="inferred from homology"/>
<gene>
    <name evidence="11" type="ORF">CCMP2556_LOCUS49986</name>
</gene>
<organism evidence="11 12">
    <name type="scientific">Durusdinium trenchii</name>
    <dbReference type="NCBI Taxonomy" id="1381693"/>
    <lineage>
        <taxon>Eukaryota</taxon>
        <taxon>Sar</taxon>
        <taxon>Alveolata</taxon>
        <taxon>Dinophyceae</taxon>
        <taxon>Suessiales</taxon>
        <taxon>Symbiodiniaceae</taxon>
        <taxon>Durusdinium</taxon>
    </lineage>
</organism>
<dbReference type="PANTHER" id="PTHR10125">
    <property type="entry name" value="P2X PURINOCEPTOR"/>
    <property type="match status" value="1"/>
</dbReference>
<keyword evidence="12" id="KW-1185">Reference proteome</keyword>
<comment type="caution">
    <text evidence="11">The sequence shown here is derived from an EMBL/GenBank/DDBJ whole genome shotgun (WGS) entry which is preliminary data.</text>
</comment>